<protein>
    <submittedName>
        <fullName evidence="1">Uncharacterized protein</fullName>
    </submittedName>
</protein>
<dbReference type="AlphaFoldDB" id="A0A974HPF4"/>
<evidence type="ECO:0000313" key="2">
    <source>
        <dbReference type="Proteomes" id="UP000694892"/>
    </source>
</evidence>
<gene>
    <name evidence="1" type="ORF">XELAEV_18023262mg</name>
</gene>
<dbReference type="EMBL" id="CM004472">
    <property type="protein sequence ID" value="OCT85098.1"/>
    <property type="molecule type" value="Genomic_DNA"/>
</dbReference>
<accession>A0A974HPF4</accession>
<reference evidence="2" key="1">
    <citation type="journal article" date="2016" name="Nature">
        <title>Genome evolution in the allotetraploid frog Xenopus laevis.</title>
        <authorList>
            <person name="Session A.M."/>
            <person name="Uno Y."/>
            <person name="Kwon T."/>
            <person name="Chapman J.A."/>
            <person name="Toyoda A."/>
            <person name="Takahashi S."/>
            <person name="Fukui A."/>
            <person name="Hikosaka A."/>
            <person name="Suzuki A."/>
            <person name="Kondo M."/>
            <person name="van Heeringen S.J."/>
            <person name="Quigley I."/>
            <person name="Heinz S."/>
            <person name="Ogino H."/>
            <person name="Ochi H."/>
            <person name="Hellsten U."/>
            <person name="Lyons J.B."/>
            <person name="Simakov O."/>
            <person name="Putnam N."/>
            <person name="Stites J."/>
            <person name="Kuroki Y."/>
            <person name="Tanaka T."/>
            <person name="Michiue T."/>
            <person name="Watanabe M."/>
            <person name="Bogdanovic O."/>
            <person name="Lister R."/>
            <person name="Georgiou G."/>
            <person name="Paranjpe S.S."/>
            <person name="van Kruijsbergen I."/>
            <person name="Shu S."/>
            <person name="Carlson J."/>
            <person name="Kinoshita T."/>
            <person name="Ohta Y."/>
            <person name="Mawaribuchi S."/>
            <person name="Jenkins J."/>
            <person name="Grimwood J."/>
            <person name="Schmutz J."/>
            <person name="Mitros T."/>
            <person name="Mozaffari S.V."/>
            <person name="Suzuki Y."/>
            <person name="Haramoto Y."/>
            <person name="Yamamoto T.S."/>
            <person name="Takagi C."/>
            <person name="Heald R."/>
            <person name="Miller K."/>
            <person name="Haudenschild C."/>
            <person name="Kitzman J."/>
            <person name="Nakayama T."/>
            <person name="Izutsu Y."/>
            <person name="Robert J."/>
            <person name="Fortriede J."/>
            <person name="Burns K."/>
            <person name="Lotay V."/>
            <person name="Karimi K."/>
            <person name="Yasuoka Y."/>
            <person name="Dichmann D.S."/>
            <person name="Flajnik M.F."/>
            <person name="Houston D.W."/>
            <person name="Shendure J."/>
            <person name="DuPasquier L."/>
            <person name="Vize P.D."/>
            <person name="Zorn A.M."/>
            <person name="Ito M."/>
            <person name="Marcotte E.M."/>
            <person name="Wallingford J.B."/>
            <person name="Ito Y."/>
            <person name="Asashima M."/>
            <person name="Ueno N."/>
            <person name="Matsuda Y."/>
            <person name="Veenstra G.J."/>
            <person name="Fujiyama A."/>
            <person name="Harland R.M."/>
            <person name="Taira M."/>
            <person name="Rokhsar D.S."/>
        </authorList>
    </citation>
    <scope>NUCLEOTIDE SEQUENCE [LARGE SCALE GENOMIC DNA]</scope>
    <source>
        <strain evidence="2">J</strain>
    </source>
</reference>
<organism evidence="1 2">
    <name type="scientific">Xenopus laevis</name>
    <name type="common">African clawed frog</name>
    <dbReference type="NCBI Taxonomy" id="8355"/>
    <lineage>
        <taxon>Eukaryota</taxon>
        <taxon>Metazoa</taxon>
        <taxon>Chordata</taxon>
        <taxon>Craniata</taxon>
        <taxon>Vertebrata</taxon>
        <taxon>Euteleostomi</taxon>
        <taxon>Amphibia</taxon>
        <taxon>Batrachia</taxon>
        <taxon>Anura</taxon>
        <taxon>Pipoidea</taxon>
        <taxon>Pipidae</taxon>
        <taxon>Xenopodinae</taxon>
        <taxon>Xenopus</taxon>
        <taxon>Xenopus</taxon>
    </lineage>
</organism>
<name>A0A974HPF4_XENLA</name>
<evidence type="ECO:0000313" key="1">
    <source>
        <dbReference type="EMBL" id="OCT85098.1"/>
    </source>
</evidence>
<sequence>MAAAILRNGELLKRFTQSAMHQSKLKASFKTCKYRCGCATLVVKKNHLPKVIVSKAAPCTSQIVQGCYFLPTSFSNWAVQGKLGTTTSLEGNVTADNEHN</sequence>
<proteinExistence type="predicted"/>
<dbReference type="Proteomes" id="UP000694892">
    <property type="component" value="Chromosome 4L"/>
</dbReference>